<protein>
    <submittedName>
        <fullName evidence="1">Uncharacterized protein</fullName>
    </submittedName>
</protein>
<dbReference type="AlphaFoldDB" id="A0AAD1XMS7"/>
<evidence type="ECO:0000313" key="1">
    <source>
        <dbReference type="EMBL" id="CAI2375616.1"/>
    </source>
</evidence>
<dbReference type="Proteomes" id="UP001295684">
    <property type="component" value="Unassembled WGS sequence"/>
</dbReference>
<keyword evidence="2" id="KW-1185">Reference proteome</keyword>
<gene>
    <name evidence="1" type="ORF">ECRASSUSDP1_LOCUS16979</name>
</gene>
<proteinExistence type="predicted"/>
<reference evidence="1" key="1">
    <citation type="submission" date="2023-07" db="EMBL/GenBank/DDBJ databases">
        <authorList>
            <consortium name="AG Swart"/>
            <person name="Singh M."/>
            <person name="Singh A."/>
            <person name="Seah K."/>
            <person name="Emmerich C."/>
        </authorList>
    </citation>
    <scope>NUCLEOTIDE SEQUENCE</scope>
    <source>
        <strain evidence="1">DP1</strain>
    </source>
</reference>
<evidence type="ECO:0000313" key="2">
    <source>
        <dbReference type="Proteomes" id="UP001295684"/>
    </source>
</evidence>
<name>A0AAD1XMS7_EUPCR</name>
<organism evidence="1 2">
    <name type="scientific">Euplotes crassus</name>
    <dbReference type="NCBI Taxonomy" id="5936"/>
    <lineage>
        <taxon>Eukaryota</taxon>
        <taxon>Sar</taxon>
        <taxon>Alveolata</taxon>
        <taxon>Ciliophora</taxon>
        <taxon>Intramacronucleata</taxon>
        <taxon>Spirotrichea</taxon>
        <taxon>Hypotrichia</taxon>
        <taxon>Euplotida</taxon>
        <taxon>Euplotidae</taxon>
        <taxon>Moneuplotes</taxon>
    </lineage>
</organism>
<dbReference type="EMBL" id="CAMPGE010017108">
    <property type="protein sequence ID" value="CAI2375616.1"/>
    <property type="molecule type" value="Genomic_DNA"/>
</dbReference>
<accession>A0AAD1XMS7</accession>
<comment type="caution">
    <text evidence="1">The sequence shown here is derived from an EMBL/GenBank/DDBJ whole genome shotgun (WGS) entry which is preliminary data.</text>
</comment>
<sequence>MDSKDDKDLTNEVLSLMKDSGISQTLLTGLERDPGFPRFCTEWAKQRWIERSKISDQDLICKLQNKIKTCEAKIGKWSNPLRRAVNKFIVDEEQSYNISVLLIKCLTLETIGDKSLKKLASYIDLSKDTEARYLEIFSKHKLPYFKYIILTTYTKKQKIMNKFMQHSFPCRVGSFYLDNSYIDRSKPIVEKIGKYLNGLRRVLPRVTKNFEISGFAITKRQLQTIFYLCRSVKCLRFGCCKLDLVTVPNLGRSVNDYKIQGLVFGGCGAIDTGNWNEYPEHFEHLIKGLSQTEWAYSSLGMIMLSHKDIDRLYSQQILKKYKLKCMI</sequence>